<dbReference type="PANTHER" id="PTHR21310:SF40">
    <property type="entry name" value="AMINOGLYCOSIDE PHOSPHOTRANSFERASE DOMAIN-CONTAINING PROTEIN-RELATED"/>
    <property type="match status" value="1"/>
</dbReference>
<evidence type="ECO:0000313" key="2">
    <source>
        <dbReference type="EMBL" id="MFF0499896.1"/>
    </source>
</evidence>
<dbReference type="Pfam" id="PF01636">
    <property type="entry name" value="APH"/>
    <property type="match status" value="1"/>
</dbReference>
<dbReference type="RefSeq" id="WP_387398762.1">
    <property type="nucleotide sequence ID" value="NZ_JBIAMT010000005.1"/>
</dbReference>
<dbReference type="Gene3D" id="3.30.200.20">
    <property type="entry name" value="Phosphorylase Kinase, domain 1"/>
    <property type="match status" value="1"/>
</dbReference>
<protein>
    <submittedName>
        <fullName evidence="2">Phosphotransferase family protein</fullName>
    </submittedName>
</protein>
<evidence type="ECO:0000313" key="3">
    <source>
        <dbReference type="Proteomes" id="UP001601442"/>
    </source>
</evidence>
<keyword evidence="3" id="KW-1185">Reference proteome</keyword>
<gene>
    <name evidence="2" type="ORF">ACFYU5_26085</name>
</gene>
<dbReference type="InterPro" id="IPR011009">
    <property type="entry name" value="Kinase-like_dom_sf"/>
</dbReference>
<dbReference type="Gene3D" id="3.90.1200.10">
    <property type="match status" value="1"/>
</dbReference>
<dbReference type="Proteomes" id="UP001601442">
    <property type="component" value="Unassembled WGS sequence"/>
</dbReference>
<dbReference type="InterPro" id="IPR041726">
    <property type="entry name" value="ACAD10_11_N"/>
</dbReference>
<evidence type="ECO:0000259" key="1">
    <source>
        <dbReference type="Pfam" id="PF01636"/>
    </source>
</evidence>
<dbReference type="SUPFAM" id="SSF56112">
    <property type="entry name" value="Protein kinase-like (PK-like)"/>
    <property type="match status" value="1"/>
</dbReference>
<dbReference type="InterPro" id="IPR002575">
    <property type="entry name" value="Aminoglycoside_PTrfase"/>
</dbReference>
<reference evidence="2 3" key="1">
    <citation type="submission" date="2024-10" db="EMBL/GenBank/DDBJ databases">
        <title>The Natural Products Discovery Center: Release of the First 8490 Sequenced Strains for Exploring Actinobacteria Biosynthetic Diversity.</title>
        <authorList>
            <person name="Kalkreuter E."/>
            <person name="Kautsar S.A."/>
            <person name="Yang D."/>
            <person name="Bader C.D."/>
            <person name="Teijaro C.N."/>
            <person name="Fluegel L."/>
            <person name="Davis C.M."/>
            <person name="Simpson J.R."/>
            <person name="Lauterbach L."/>
            <person name="Steele A.D."/>
            <person name="Gui C."/>
            <person name="Meng S."/>
            <person name="Li G."/>
            <person name="Viehrig K."/>
            <person name="Ye F."/>
            <person name="Su P."/>
            <person name="Kiefer A.F."/>
            <person name="Nichols A."/>
            <person name="Cepeda A.J."/>
            <person name="Yan W."/>
            <person name="Fan B."/>
            <person name="Jiang Y."/>
            <person name="Adhikari A."/>
            <person name="Zheng C.-J."/>
            <person name="Schuster L."/>
            <person name="Cowan T.M."/>
            <person name="Smanski M.J."/>
            <person name="Chevrette M.G."/>
            <person name="De Carvalho L.P.S."/>
            <person name="Shen B."/>
        </authorList>
    </citation>
    <scope>NUCLEOTIDE SEQUENCE [LARGE SCALE GENOMIC DNA]</scope>
    <source>
        <strain evidence="2 3">NPDC004119</strain>
    </source>
</reference>
<proteinExistence type="predicted"/>
<dbReference type="CDD" id="cd05154">
    <property type="entry name" value="ACAD10_11_N-like"/>
    <property type="match status" value="1"/>
</dbReference>
<comment type="caution">
    <text evidence="2">The sequence shown here is derived from an EMBL/GenBank/DDBJ whole genome shotgun (WGS) entry which is preliminary data.</text>
</comment>
<dbReference type="EMBL" id="JBIAMT010000005">
    <property type="protein sequence ID" value="MFF0499896.1"/>
    <property type="molecule type" value="Genomic_DNA"/>
</dbReference>
<dbReference type="PANTHER" id="PTHR21310">
    <property type="entry name" value="AMINOGLYCOSIDE PHOSPHOTRANSFERASE-RELATED-RELATED"/>
    <property type="match status" value="1"/>
</dbReference>
<feature type="domain" description="Aminoglycoside phosphotransferase" evidence="1">
    <location>
        <begin position="41"/>
        <end position="280"/>
    </location>
</feature>
<dbReference type="InterPro" id="IPR051678">
    <property type="entry name" value="AGP_Transferase"/>
</dbReference>
<accession>A0ABW6P9R3</accession>
<organism evidence="2 3">
    <name type="scientific">Nocardia aobensis</name>
    <dbReference type="NCBI Taxonomy" id="257277"/>
    <lineage>
        <taxon>Bacteria</taxon>
        <taxon>Bacillati</taxon>
        <taxon>Actinomycetota</taxon>
        <taxon>Actinomycetes</taxon>
        <taxon>Mycobacteriales</taxon>
        <taxon>Nocardiaceae</taxon>
        <taxon>Nocardia</taxon>
    </lineage>
</organism>
<sequence>MAQLSGAGSKRNDLTERLPLLERWLGERLGADGAVAVESITGGPSGLSNATYFLDVAGPAGDEQLVLRMAPDTFTLIPGTDLTAQYEVPKVLAAHGIPVAPVRWLERDPSVLGNEFLVMDRVEGEVCSDRRPGYHGTGVFADLDEPGRQQLWWRTVDAMAAVHRLGPAPAPELECLGSPADGTQTLDAELAKIEHWMDWGGASEHAPFLEPALDWVKQNRPSPQHWGLCWGDAKIGNILYRDADVAALLDWELAHFGPPELDLAYFVIVDEVAAQAHDVPRLAGLPGEAETIAHYEQSLGRKVEDFDYYRTLTALRLATLLLLTNRVAQQMGWNFFPPGFLENNPTTRILLDQLARVR</sequence>
<name>A0ABW6P9R3_9NOCA</name>